<sequence>MEQQDYYQNFLKRLCKAHNISPRKPRFIEVEDVVTINIKNHLKEGVDLECFKILNLIYQTVGPLGIKFNQQLLLYPGGNRLDRVTVTFSKKDYIALNKKLESGEIN</sequence>
<protein>
    <submittedName>
        <fullName evidence="2">Uncharacterized protein</fullName>
    </submittedName>
</protein>
<reference evidence="2" key="1">
    <citation type="submission" date="2015-07" db="EMBL/GenBank/DDBJ databases">
        <title>MeaNS - Measles Nucleotide Surveillance Program.</title>
        <authorList>
            <person name="Tran T."/>
            <person name="Druce J."/>
        </authorList>
    </citation>
    <scope>NUCLEOTIDE SEQUENCE</scope>
    <source>
        <strain evidence="2">DSM 23493</strain>
    </source>
</reference>
<reference evidence="3" key="3">
    <citation type="submission" date="2015-07" db="EMBL/GenBank/DDBJ databases">
        <authorList>
            <person name="Liu B."/>
            <person name="Wang J."/>
            <person name="Zhu Y."/>
            <person name="Liu G."/>
            <person name="Chen Q."/>
            <person name="Lan J."/>
            <person name="Che J."/>
            <person name="Ge C."/>
            <person name="Shi H."/>
            <person name="Pan Z."/>
            <person name="Liu X."/>
        </authorList>
    </citation>
    <scope>NUCLEOTIDE SEQUENCE [LARGE SCALE GENOMIC DNA]</scope>
    <source>
        <strain evidence="3">DSM 23493</strain>
    </source>
</reference>
<dbReference type="RefSeq" id="WP_049668877.1">
    <property type="nucleotide sequence ID" value="NZ_JBNNUP010000013.1"/>
</dbReference>
<evidence type="ECO:0000313" key="3">
    <source>
        <dbReference type="Proteomes" id="UP000037326"/>
    </source>
</evidence>
<dbReference type="PATRIC" id="fig|582475.4.peg.2573"/>
<dbReference type="EMBL" id="LFXJ01000012">
    <property type="protein sequence ID" value="KMY28491.1"/>
    <property type="molecule type" value="Genomic_DNA"/>
</dbReference>
<name>A0A0K9F2Y2_9BACI</name>
<organism evidence="2 3">
    <name type="scientific">Lysinibacillus xylanilyticus</name>
    <dbReference type="NCBI Taxonomy" id="582475"/>
    <lineage>
        <taxon>Bacteria</taxon>
        <taxon>Bacillati</taxon>
        <taxon>Bacillota</taxon>
        <taxon>Bacilli</taxon>
        <taxon>Bacillales</taxon>
        <taxon>Bacillaceae</taxon>
        <taxon>Lysinibacillus</taxon>
    </lineage>
</organism>
<dbReference type="GeneID" id="96601085"/>
<gene>
    <name evidence="2" type="ORF">ACZ11_22950</name>
    <name evidence="1" type="ORF">ACZ11_23025</name>
</gene>
<dbReference type="AlphaFoldDB" id="A0A0K9F2Y2"/>
<dbReference type="OrthoDB" id="2927254at2"/>
<accession>A0A0K9F2Y2</accession>
<comment type="caution">
    <text evidence="2">The sequence shown here is derived from an EMBL/GenBank/DDBJ whole genome shotgun (WGS) entry which is preliminary data.</text>
</comment>
<proteinExistence type="predicted"/>
<evidence type="ECO:0000313" key="2">
    <source>
        <dbReference type="EMBL" id="KMY28491.1"/>
    </source>
</evidence>
<dbReference type="EMBL" id="LFXJ01000013">
    <property type="protein sequence ID" value="KMY28121.1"/>
    <property type="molecule type" value="Genomic_DNA"/>
</dbReference>
<reference evidence="3" key="2">
    <citation type="submission" date="2015-07" db="EMBL/GenBank/DDBJ databases">
        <authorList>
            <consortium name="Consortium for Microbial Forensics and Genomics (microFORGE)"/>
            <person name="Knight B.M."/>
            <person name="Roberts D.P."/>
            <person name="Lin D."/>
            <person name="Hari K."/>
            <person name="Fletcher J."/>
            <person name="Melcher U."/>
            <person name="Blagden T."/>
            <person name="Winegar R.A."/>
        </authorList>
    </citation>
    <scope>NUCLEOTIDE SEQUENCE [LARGE SCALE GENOMIC DNA]</scope>
    <source>
        <strain evidence="3">DSM 23493</strain>
    </source>
</reference>
<evidence type="ECO:0000313" key="1">
    <source>
        <dbReference type="EMBL" id="KMY28121.1"/>
    </source>
</evidence>
<dbReference type="Proteomes" id="UP000037326">
    <property type="component" value="Unassembled WGS sequence"/>
</dbReference>